<name>W6SJR9_9CLOT</name>
<dbReference type="KEGG" id="clt:CM240_2833"/>
<dbReference type="RefSeq" id="WP_156930601.1">
    <property type="nucleotide sequence ID" value="NZ_HG917869.1"/>
</dbReference>
<organism evidence="2 3">
    <name type="scientific">Clostridium bornimense</name>
    <dbReference type="NCBI Taxonomy" id="1216932"/>
    <lineage>
        <taxon>Bacteria</taxon>
        <taxon>Bacillati</taxon>
        <taxon>Bacillota</taxon>
        <taxon>Clostridia</taxon>
        <taxon>Eubacteriales</taxon>
        <taxon>Clostridiaceae</taxon>
        <taxon>Clostridium</taxon>
    </lineage>
</organism>
<keyword evidence="1" id="KW-1133">Transmembrane helix</keyword>
<dbReference type="HOGENOM" id="CLU_3181965_0_0_9"/>
<evidence type="ECO:0000313" key="2">
    <source>
        <dbReference type="EMBL" id="CDM69950.1"/>
    </source>
</evidence>
<keyword evidence="1" id="KW-0472">Membrane</keyword>
<reference evidence="2 3" key="1">
    <citation type="submission" date="2013-11" db="EMBL/GenBank/DDBJ databases">
        <title>Complete genome sequence of Clostridum sp. M2/40.</title>
        <authorList>
            <person name="Wibberg D."/>
            <person name="Puehler A."/>
            <person name="Schlueter A."/>
        </authorList>
    </citation>
    <scope>NUCLEOTIDE SEQUENCE [LARGE SCALE GENOMIC DNA]</scope>
    <source>
        <strain evidence="3">M2/40</strain>
    </source>
</reference>
<proteinExistence type="predicted"/>
<evidence type="ECO:0000256" key="1">
    <source>
        <dbReference type="SAM" id="Phobius"/>
    </source>
</evidence>
<protein>
    <submittedName>
        <fullName evidence="2">Putative membrane protein</fullName>
    </submittedName>
</protein>
<dbReference type="Proteomes" id="UP000019426">
    <property type="component" value="Chromosome M2/40_rep2"/>
</dbReference>
<keyword evidence="3" id="KW-1185">Reference proteome</keyword>
<dbReference type="STRING" id="1216932.CM240_2833"/>
<accession>W6SJR9</accession>
<feature type="transmembrane region" description="Helical" evidence="1">
    <location>
        <begin position="6"/>
        <end position="33"/>
    </location>
</feature>
<evidence type="ECO:0000313" key="3">
    <source>
        <dbReference type="Proteomes" id="UP000019426"/>
    </source>
</evidence>
<sequence length="46" mass="5173">METSLFGTIVACINIILAIGIISLVSYVVFLLIKTCRIYIRNKKNN</sequence>
<keyword evidence="1" id="KW-0812">Transmembrane</keyword>
<gene>
    <name evidence="2" type="ORF">CM240_2833</name>
</gene>
<dbReference type="AlphaFoldDB" id="W6SJR9"/>
<dbReference type="EMBL" id="HG917869">
    <property type="protein sequence ID" value="CDM69950.1"/>
    <property type="molecule type" value="Genomic_DNA"/>
</dbReference>